<reference evidence="1 2" key="1">
    <citation type="submission" date="2016-11" db="EMBL/GenBank/DDBJ databases">
        <title>Draft genome of Pseudomonas versuta A4R1.12.</title>
        <authorList>
            <person name="See-Too W.-S."/>
        </authorList>
    </citation>
    <scope>NUCLEOTIDE SEQUENCE [LARGE SCALE GENOMIC DNA]</scope>
    <source>
        <strain evidence="1 2">A4R1.12</strain>
    </source>
</reference>
<dbReference type="RefSeq" id="WP_073510271.1">
    <property type="nucleotide sequence ID" value="NZ_MPJD01000033.1"/>
</dbReference>
<proteinExistence type="predicted"/>
<evidence type="ECO:0000313" key="1">
    <source>
        <dbReference type="EMBL" id="OKA19226.1"/>
    </source>
</evidence>
<organism evidence="1 2">
    <name type="scientific">Pseudomonas versuta</name>
    <dbReference type="NCBI Taxonomy" id="1788301"/>
    <lineage>
        <taxon>Bacteria</taxon>
        <taxon>Pseudomonadati</taxon>
        <taxon>Pseudomonadota</taxon>
        <taxon>Gammaproteobacteria</taxon>
        <taxon>Pseudomonadales</taxon>
        <taxon>Pseudomonadaceae</taxon>
        <taxon>Pseudomonas</taxon>
    </lineage>
</organism>
<gene>
    <name evidence="1" type="ORF">BOH74_18785</name>
</gene>
<dbReference type="EMBL" id="MPJD01000033">
    <property type="protein sequence ID" value="OKA19226.1"/>
    <property type="molecule type" value="Genomic_DNA"/>
</dbReference>
<dbReference type="Proteomes" id="UP000185990">
    <property type="component" value="Unassembled WGS sequence"/>
</dbReference>
<accession>A0A853ZXS1</accession>
<dbReference type="AlphaFoldDB" id="A0A853ZXS1"/>
<protein>
    <submittedName>
        <fullName evidence="1">Uncharacterized protein</fullName>
    </submittedName>
</protein>
<name>A0A853ZXS1_9PSED</name>
<evidence type="ECO:0000313" key="2">
    <source>
        <dbReference type="Proteomes" id="UP000185990"/>
    </source>
</evidence>
<comment type="caution">
    <text evidence="1">The sequence shown here is derived from an EMBL/GenBank/DDBJ whole genome shotgun (WGS) entry which is preliminary data.</text>
</comment>
<sequence>MQFNPTPAQLTACRRLAMEPNKKLFTQANTLSRDAFDLLDHPDFDSERFDEYLQLRRKSESLFREAIEHLGVLNREFPPPCAYSMSEGATIVTAEKETA</sequence>